<reference evidence="2" key="2">
    <citation type="submission" date="2020-12" db="EMBL/GenBank/DDBJ databases">
        <authorList>
            <person name="Kanost M."/>
        </authorList>
    </citation>
    <scope>NUCLEOTIDE SEQUENCE</scope>
</reference>
<sequence>MWLIFWPIFLYTCFAFDLRKESCTSDLKINNDDYRLAQTYDLGNKNPTDAHYDVYGNLFFVQNERKENGYTFNIYVLKNKSPTPENVPGLPEDASYSVASDKKNGKIYFATQNGIYVYDYKKQCAVPYAFTSNNIDMIFTDKDGNLYFTENDDGTQKLYLLDGKNKIPFKMLESLRELEIDDKNNFYYIKQDKLYLLKSTSVTPIWISNVTSSDMAQISFYKNTVFIANKNLGFLHENDTGRLKYVENTPTNVTTIAFDDTGDFALGRIGQIMKYQKTECPSYGNDANNYKSD</sequence>
<keyword evidence="1" id="KW-0732">Signal</keyword>
<dbReference type="SUPFAM" id="SSF63829">
    <property type="entry name" value="Calcium-dependent phosphotriesterase"/>
    <property type="match status" value="1"/>
</dbReference>
<feature type="chain" id="PRO_5037410383" description="Ommochrome-binding protein-like" evidence="1">
    <location>
        <begin position="16"/>
        <end position="293"/>
    </location>
</feature>
<feature type="signal peptide" evidence="1">
    <location>
        <begin position="1"/>
        <end position="15"/>
    </location>
</feature>
<dbReference type="Proteomes" id="UP000791440">
    <property type="component" value="Unassembled WGS sequence"/>
</dbReference>
<reference evidence="2" key="1">
    <citation type="journal article" date="2016" name="Insect Biochem. Mol. Biol.">
        <title>Multifaceted biological insights from a draft genome sequence of the tobacco hornworm moth, Manduca sexta.</title>
        <authorList>
            <person name="Kanost M.R."/>
            <person name="Arrese E.L."/>
            <person name="Cao X."/>
            <person name="Chen Y.R."/>
            <person name="Chellapilla S."/>
            <person name="Goldsmith M.R."/>
            <person name="Grosse-Wilde E."/>
            <person name="Heckel D.G."/>
            <person name="Herndon N."/>
            <person name="Jiang H."/>
            <person name="Papanicolaou A."/>
            <person name="Qu J."/>
            <person name="Soulages J.L."/>
            <person name="Vogel H."/>
            <person name="Walters J."/>
            <person name="Waterhouse R.M."/>
            <person name="Ahn S.J."/>
            <person name="Almeida F.C."/>
            <person name="An C."/>
            <person name="Aqrawi P."/>
            <person name="Bretschneider A."/>
            <person name="Bryant W.B."/>
            <person name="Bucks S."/>
            <person name="Chao H."/>
            <person name="Chevignon G."/>
            <person name="Christen J.M."/>
            <person name="Clarke D.F."/>
            <person name="Dittmer N.T."/>
            <person name="Ferguson L.C.F."/>
            <person name="Garavelou S."/>
            <person name="Gordon K.H.J."/>
            <person name="Gunaratna R.T."/>
            <person name="Han Y."/>
            <person name="Hauser F."/>
            <person name="He Y."/>
            <person name="Heidel-Fischer H."/>
            <person name="Hirsh A."/>
            <person name="Hu Y."/>
            <person name="Jiang H."/>
            <person name="Kalra D."/>
            <person name="Klinner C."/>
            <person name="Konig C."/>
            <person name="Kovar C."/>
            <person name="Kroll A.R."/>
            <person name="Kuwar S.S."/>
            <person name="Lee S.L."/>
            <person name="Lehman R."/>
            <person name="Li K."/>
            <person name="Li Z."/>
            <person name="Liang H."/>
            <person name="Lovelace S."/>
            <person name="Lu Z."/>
            <person name="Mansfield J.H."/>
            <person name="McCulloch K.J."/>
            <person name="Mathew T."/>
            <person name="Morton B."/>
            <person name="Muzny D.M."/>
            <person name="Neunemann D."/>
            <person name="Ongeri F."/>
            <person name="Pauchet Y."/>
            <person name="Pu L.L."/>
            <person name="Pyrousis I."/>
            <person name="Rao X.J."/>
            <person name="Redding A."/>
            <person name="Roesel C."/>
            <person name="Sanchez-Gracia A."/>
            <person name="Schaack S."/>
            <person name="Shukla A."/>
            <person name="Tetreau G."/>
            <person name="Wang Y."/>
            <person name="Xiong G.H."/>
            <person name="Traut W."/>
            <person name="Walsh T.K."/>
            <person name="Worley K.C."/>
            <person name="Wu D."/>
            <person name="Wu W."/>
            <person name="Wu Y.Q."/>
            <person name="Zhang X."/>
            <person name="Zou Z."/>
            <person name="Zucker H."/>
            <person name="Briscoe A.D."/>
            <person name="Burmester T."/>
            <person name="Clem R.J."/>
            <person name="Feyereisen R."/>
            <person name="Grimmelikhuijzen C.J.P."/>
            <person name="Hamodrakas S.J."/>
            <person name="Hansson B.S."/>
            <person name="Huguet E."/>
            <person name="Jermiin L.S."/>
            <person name="Lan Q."/>
            <person name="Lehman H.K."/>
            <person name="Lorenzen M."/>
            <person name="Merzendorfer H."/>
            <person name="Michalopoulos I."/>
            <person name="Morton D.B."/>
            <person name="Muthukrishnan S."/>
            <person name="Oakeshott J.G."/>
            <person name="Palmer W."/>
            <person name="Park Y."/>
            <person name="Passarelli A.L."/>
            <person name="Rozas J."/>
            <person name="Schwartz L.M."/>
            <person name="Smith W."/>
            <person name="Southgate A."/>
            <person name="Vilcinskas A."/>
            <person name="Vogt R."/>
            <person name="Wang P."/>
            <person name="Werren J."/>
            <person name="Yu X.Q."/>
            <person name="Zhou J.J."/>
            <person name="Brown S.J."/>
            <person name="Scherer S.E."/>
            <person name="Richards S."/>
            <person name="Blissard G.W."/>
        </authorList>
    </citation>
    <scope>NUCLEOTIDE SEQUENCE</scope>
</reference>
<evidence type="ECO:0000313" key="2">
    <source>
        <dbReference type="EMBL" id="KAG6465048.1"/>
    </source>
</evidence>
<evidence type="ECO:0000313" key="3">
    <source>
        <dbReference type="Proteomes" id="UP000791440"/>
    </source>
</evidence>
<name>A0A922D306_MANSE</name>
<evidence type="ECO:0000256" key="1">
    <source>
        <dbReference type="SAM" id="SignalP"/>
    </source>
</evidence>
<comment type="caution">
    <text evidence="2">The sequence shown here is derived from an EMBL/GenBank/DDBJ whole genome shotgun (WGS) entry which is preliminary data.</text>
</comment>
<protein>
    <recommendedName>
        <fullName evidence="4">Ommochrome-binding protein-like</fullName>
    </recommendedName>
</protein>
<gene>
    <name evidence="2" type="ORF">O3G_MSEX014906</name>
</gene>
<keyword evidence="3" id="KW-1185">Reference proteome</keyword>
<evidence type="ECO:0008006" key="4">
    <source>
        <dbReference type="Google" id="ProtNLM"/>
    </source>
</evidence>
<proteinExistence type="predicted"/>
<dbReference type="AlphaFoldDB" id="A0A922D306"/>
<organism evidence="2 3">
    <name type="scientific">Manduca sexta</name>
    <name type="common">Tobacco hawkmoth</name>
    <name type="synonym">Tobacco hornworm</name>
    <dbReference type="NCBI Taxonomy" id="7130"/>
    <lineage>
        <taxon>Eukaryota</taxon>
        <taxon>Metazoa</taxon>
        <taxon>Ecdysozoa</taxon>
        <taxon>Arthropoda</taxon>
        <taxon>Hexapoda</taxon>
        <taxon>Insecta</taxon>
        <taxon>Pterygota</taxon>
        <taxon>Neoptera</taxon>
        <taxon>Endopterygota</taxon>
        <taxon>Lepidoptera</taxon>
        <taxon>Glossata</taxon>
        <taxon>Ditrysia</taxon>
        <taxon>Bombycoidea</taxon>
        <taxon>Sphingidae</taxon>
        <taxon>Sphinginae</taxon>
        <taxon>Sphingini</taxon>
        <taxon>Manduca</taxon>
    </lineage>
</organism>
<dbReference type="OrthoDB" id="7389895at2759"/>
<dbReference type="Gene3D" id="2.130.10.10">
    <property type="entry name" value="YVTN repeat-like/Quinoprotein amine dehydrogenase"/>
    <property type="match status" value="1"/>
</dbReference>
<accession>A0A922D306</accession>
<dbReference type="EMBL" id="JH669344">
    <property type="protein sequence ID" value="KAG6465048.1"/>
    <property type="molecule type" value="Genomic_DNA"/>
</dbReference>
<dbReference type="InterPro" id="IPR015943">
    <property type="entry name" value="WD40/YVTN_repeat-like_dom_sf"/>
</dbReference>